<name>A0A2P2NML4_RHIMU</name>
<proteinExistence type="predicted"/>
<dbReference type="EMBL" id="GGEC01063186">
    <property type="protein sequence ID" value="MBX43670.1"/>
    <property type="molecule type" value="Transcribed_RNA"/>
</dbReference>
<organism evidence="1">
    <name type="scientific">Rhizophora mucronata</name>
    <name type="common">Asiatic mangrove</name>
    <dbReference type="NCBI Taxonomy" id="61149"/>
    <lineage>
        <taxon>Eukaryota</taxon>
        <taxon>Viridiplantae</taxon>
        <taxon>Streptophyta</taxon>
        <taxon>Embryophyta</taxon>
        <taxon>Tracheophyta</taxon>
        <taxon>Spermatophyta</taxon>
        <taxon>Magnoliopsida</taxon>
        <taxon>eudicotyledons</taxon>
        <taxon>Gunneridae</taxon>
        <taxon>Pentapetalae</taxon>
        <taxon>rosids</taxon>
        <taxon>fabids</taxon>
        <taxon>Malpighiales</taxon>
        <taxon>Rhizophoraceae</taxon>
        <taxon>Rhizophora</taxon>
    </lineage>
</organism>
<sequence length="72" mass="8400">MVISLIVDLIYHIGQFIFRSLYKCDLNYVCTICEETVPPRIQITYYTPNLSIDGPCQCYACDRHLAIHSWDI</sequence>
<reference evidence="1" key="1">
    <citation type="submission" date="2018-02" db="EMBL/GenBank/DDBJ databases">
        <title>Rhizophora mucronata_Transcriptome.</title>
        <authorList>
            <person name="Meera S.P."/>
            <person name="Sreeshan A."/>
            <person name="Augustine A."/>
        </authorList>
    </citation>
    <scope>NUCLEOTIDE SEQUENCE</scope>
    <source>
        <tissue evidence="1">Leaf</tissue>
    </source>
</reference>
<evidence type="ECO:0000313" key="1">
    <source>
        <dbReference type="EMBL" id="MBX43670.1"/>
    </source>
</evidence>
<accession>A0A2P2NML4</accession>
<protein>
    <submittedName>
        <fullName evidence="1">Uncharacterized protein</fullName>
    </submittedName>
</protein>
<dbReference type="AlphaFoldDB" id="A0A2P2NML4"/>